<dbReference type="PANTHER" id="PTHR11078:SF3">
    <property type="entry name" value="ANTITERMINATION NUSB DOMAIN-CONTAINING PROTEIN"/>
    <property type="match status" value="1"/>
</dbReference>
<comment type="similarity">
    <text evidence="1 6">Belongs to the NusB family.</text>
</comment>
<evidence type="ECO:0000256" key="1">
    <source>
        <dbReference type="ARBA" id="ARBA00005952"/>
    </source>
</evidence>
<dbReference type="CDD" id="cd00619">
    <property type="entry name" value="Terminator_NusB"/>
    <property type="match status" value="1"/>
</dbReference>
<keyword evidence="9" id="KW-1185">Reference proteome</keyword>
<dbReference type="InterPro" id="IPR035926">
    <property type="entry name" value="NusB-like_sf"/>
</dbReference>
<reference evidence="8 9" key="1">
    <citation type="submission" date="2020-02" db="EMBL/GenBank/DDBJ databases">
        <title>Sequencing the genomes of 1000 actinobacteria strains.</title>
        <authorList>
            <person name="Klenk H.-P."/>
        </authorList>
    </citation>
    <scope>NUCLEOTIDE SEQUENCE [LARGE SCALE GENOMIC DNA]</scope>
    <source>
        <strain evidence="8 9">DSM 27960</strain>
    </source>
</reference>
<dbReference type="GO" id="GO:0006353">
    <property type="term" value="P:DNA-templated transcription termination"/>
    <property type="evidence" value="ECO:0007669"/>
    <property type="project" value="UniProtKB-UniRule"/>
</dbReference>
<dbReference type="Gene3D" id="1.10.940.10">
    <property type="entry name" value="NusB-like"/>
    <property type="match status" value="1"/>
</dbReference>
<keyword evidence="2 6" id="KW-0889">Transcription antitermination</keyword>
<dbReference type="GO" id="GO:0031564">
    <property type="term" value="P:transcription antitermination"/>
    <property type="evidence" value="ECO:0007669"/>
    <property type="project" value="UniProtKB-KW"/>
</dbReference>
<dbReference type="InterPro" id="IPR006027">
    <property type="entry name" value="NusB_RsmB_TIM44"/>
</dbReference>
<dbReference type="PANTHER" id="PTHR11078">
    <property type="entry name" value="N UTILIZATION SUBSTANCE PROTEIN B-RELATED"/>
    <property type="match status" value="1"/>
</dbReference>
<dbReference type="AlphaFoldDB" id="A0A7X5QZ94"/>
<keyword evidence="5 6" id="KW-0804">Transcription</keyword>
<comment type="caution">
    <text evidence="8">The sequence shown here is derived from an EMBL/GenBank/DDBJ whole genome shotgun (WGS) entry which is preliminary data.</text>
</comment>
<dbReference type="EMBL" id="JAAMOX010000001">
    <property type="protein sequence ID" value="NIH52711.1"/>
    <property type="molecule type" value="Genomic_DNA"/>
</dbReference>
<evidence type="ECO:0000256" key="4">
    <source>
        <dbReference type="ARBA" id="ARBA00023015"/>
    </source>
</evidence>
<sequence>MSARSKARKRALDILFQADLREISILEALQAEAQRAVSEPDRQASWLYAREIVDGVSDNSAEIDETIETYSQGWTLQRMPAVDRAILRVGVWEILFNDEIPAGVAISEAVELAKSLSTEESGGFVNGVLGKVAQSV</sequence>
<feature type="domain" description="NusB/RsmB/TIM44" evidence="7">
    <location>
        <begin position="6"/>
        <end position="133"/>
    </location>
</feature>
<dbReference type="SUPFAM" id="SSF48013">
    <property type="entry name" value="NusB-like"/>
    <property type="match status" value="1"/>
</dbReference>
<accession>A0A7X5QZ94</accession>
<name>A0A7X5QZ94_9MICO</name>
<dbReference type="HAMAP" id="MF_00073">
    <property type="entry name" value="NusB"/>
    <property type="match status" value="1"/>
</dbReference>
<keyword evidence="4 6" id="KW-0805">Transcription regulation</keyword>
<comment type="function">
    <text evidence="6">Involved in transcription antitermination. Required for transcription of ribosomal RNA (rRNA) genes. Binds specifically to the boxA antiterminator sequence of the ribosomal RNA (rrn) operons.</text>
</comment>
<gene>
    <name evidence="6" type="primary">nusB</name>
    <name evidence="8" type="ORF">FHX76_000579</name>
</gene>
<evidence type="ECO:0000256" key="6">
    <source>
        <dbReference type="HAMAP-Rule" id="MF_00073"/>
    </source>
</evidence>
<dbReference type="NCBIfam" id="TIGR01951">
    <property type="entry name" value="nusB"/>
    <property type="match status" value="1"/>
</dbReference>
<dbReference type="Pfam" id="PF01029">
    <property type="entry name" value="NusB"/>
    <property type="match status" value="1"/>
</dbReference>
<evidence type="ECO:0000256" key="5">
    <source>
        <dbReference type="ARBA" id="ARBA00023163"/>
    </source>
</evidence>
<dbReference type="GO" id="GO:0005829">
    <property type="term" value="C:cytosol"/>
    <property type="evidence" value="ECO:0007669"/>
    <property type="project" value="TreeGrafter"/>
</dbReference>
<dbReference type="GO" id="GO:0003723">
    <property type="term" value="F:RNA binding"/>
    <property type="evidence" value="ECO:0007669"/>
    <property type="project" value="UniProtKB-UniRule"/>
</dbReference>
<proteinExistence type="inferred from homology"/>
<dbReference type="RefSeq" id="WP_167147653.1">
    <property type="nucleotide sequence ID" value="NZ_JAAMOX010000001.1"/>
</dbReference>
<organism evidence="8 9">
    <name type="scientific">Lysinibacter cavernae</name>
    <dbReference type="NCBI Taxonomy" id="1640652"/>
    <lineage>
        <taxon>Bacteria</taxon>
        <taxon>Bacillati</taxon>
        <taxon>Actinomycetota</taxon>
        <taxon>Actinomycetes</taxon>
        <taxon>Micrococcales</taxon>
        <taxon>Microbacteriaceae</taxon>
        <taxon>Lysinibacter</taxon>
    </lineage>
</organism>
<protein>
    <recommendedName>
        <fullName evidence="6">Transcription antitermination protein NusB</fullName>
    </recommendedName>
    <alternativeName>
        <fullName evidence="6">Antitermination factor NusB</fullName>
    </alternativeName>
</protein>
<evidence type="ECO:0000313" key="8">
    <source>
        <dbReference type="EMBL" id="NIH52711.1"/>
    </source>
</evidence>
<evidence type="ECO:0000256" key="2">
    <source>
        <dbReference type="ARBA" id="ARBA00022814"/>
    </source>
</evidence>
<evidence type="ECO:0000259" key="7">
    <source>
        <dbReference type="Pfam" id="PF01029"/>
    </source>
</evidence>
<keyword evidence="3 6" id="KW-0694">RNA-binding</keyword>
<dbReference type="InterPro" id="IPR011605">
    <property type="entry name" value="NusB_fam"/>
</dbReference>
<evidence type="ECO:0000256" key="3">
    <source>
        <dbReference type="ARBA" id="ARBA00022884"/>
    </source>
</evidence>
<dbReference type="Proteomes" id="UP000541033">
    <property type="component" value="Unassembled WGS sequence"/>
</dbReference>
<evidence type="ECO:0000313" key="9">
    <source>
        <dbReference type="Proteomes" id="UP000541033"/>
    </source>
</evidence>